<dbReference type="Proteomes" id="UP000321049">
    <property type="component" value="Unassembled WGS sequence"/>
</dbReference>
<feature type="compositionally biased region" description="Basic and acidic residues" evidence="1">
    <location>
        <begin position="94"/>
        <end position="114"/>
    </location>
</feature>
<name>A0A511JK55_9CELL</name>
<reference evidence="2 3" key="1">
    <citation type="submission" date="2019-07" db="EMBL/GenBank/DDBJ databases">
        <title>Whole genome shotgun sequence of Cellulomonas terrae NBRC 100819.</title>
        <authorList>
            <person name="Hosoyama A."/>
            <person name="Uohara A."/>
            <person name="Ohji S."/>
            <person name="Ichikawa N."/>
        </authorList>
    </citation>
    <scope>NUCLEOTIDE SEQUENCE [LARGE SCALE GENOMIC DNA]</scope>
    <source>
        <strain evidence="2 3">NBRC 100819</strain>
    </source>
</reference>
<proteinExistence type="predicted"/>
<organism evidence="2 3">
    <name type="scientific">Cellulomonas terrae</name>
    <dbReference type="NCBI Taxonomy" id="311234"/>
    <lineage>
        <taxon>Bacteria</taxon>
        <taxon>Bacillati</taxon>
        <taxon>Actinomycetota</taxon>
        <taxon>Actinomycetes</taxon>
        <taxon>Micrococcales</taxon>
        <taxon>Cellulomonadaceae</taxon>
        <taxon>Cellulomonas</taxon>
    </lineage>
</organism>
<comment type="caution">
    <text evidence="2">The sequence shown here is derived from an EMBL/GenBank/DDBJ whole genome shotgun (WGS) entry which is preliminary data.</text>
</comment>
<keyword evidence="3" id="KW-1185">Reference proteome</keyword>
<evidence type="ECO:0000313" key="3">
    <source>
        <dbReference type="Proteomes" id="UP000321049"/>
    </source>
</evidence>
<dbReference type="AlphaFoldDB" id="A0A511JK55"/>
<feature type="compositionally biased region" description="Pro residues" evidence="1">
    <location>
        <begin position="1"/>
        <end position="10"/>
    </location>
</feature>
<gene>
    <name evidence="2" type="ORF">CTE05_19380</name>
</gene>
<sequence>MTSSEPPQPAPARRSRRAVRHAGTVGGDDANLVSTHPALGTDTPRPEAGAGDTRATEASRDAPGRPGDPRPGTGQPAREPVVATRSADDSDVGWGDREGGSNDDRLHQDKPPHW</sequence>
<evidence type="ECO:0000256" key="1">
    <source>
        <dbReference type="SAM" id="MobiDB-lite"/>
    </source>
</evidence>
<feature type="region of interest" description="Disordered" evidence="1">
    <location>
        <begin position="1"/>
        <end position="114"/>
    </location>
</feature>
<dbReference type="OrthoDB" id="5150187at2"/>
<protein>
    <submittedName>
        <fullName evidence="2">Uncharacterized protein</fullName>
    </submittedName>
</protein>
<evidence type="ECO:0000313" key="2">
    <source>
        <dbReference type="EMBL" id="GEL98391.1"/>
    </source>
</evidence>
<dbReference type="RefSeq" id="WP_146845911.1">
    <property type="nucleotide sequence ID" value="NZ_BJWH01000008.1"/>
</dbReference>
<feature type="compositionally biased region" description="Basic and acidic residues" evidence="1">
    <location>
        <begin position="54"/>
        <end position="63"/>
    </location>
</feature>
<accession>A0A511JK55</accession>
<dbReference type="EMBL" id="BJWH01000008">
    <property type="protein sequence ID" value="GEL98391.1"/>
    <property type="molecule type" value="Genomic_DNA"/>
</dbReference>